<dbReference type="PANTHER" id="PTHR12478">
    <property type="entry name" value="DNA-DAMAGE-INDUCIBLE TRANSCRIPT 4 PROTEIN DDIT4"/>
    <property type="match status" value="1"/>
</dbReference>
<comment type="similarity">
    <text evidence="2">Belongs to the DDIT4 family.</text>
</comment>
<keyword evidence="5" id="KW-1185">Reference proteome</keyword>
<proteinExistence type="inferred from homology"/>
<dbReference type="InterPro" id="IPR038281">
    <property type="entry name" value="RTP801-like_C_sf"/>
</dbReference>
<comment type="caution">
    <text evidence="4">The sequence shown here is derived from an EMBL/GenBank/DDBJ whole genome shotgun (WGS) entry which is preliminary data.</text>
</comment>
<keyword evidence="3" id="KW-0963">Cytoplasm</keyword>
<organism evidence="4 5">
    <name type="scientific">Hypothenemus hampei</name>
    <name type="common">Coffee berry borer</name>
    <dbReference type="NCBI Taxonomy" id="57062"/>
    <lineage>
        <taxon>Eukaryota</taxon>
        <taxon>Metazoa</taxon>
        <taxon>Ecdysozoa</taxon>
        <taxon>Arthropoda</taxon>
        <taxon>Hexapoda</taxon>
        <taxon>Insecta</taxon>
        <taxon>Pterygota</taxon>
        <taxon>Neoptera</taxon>
        <taxon>Endopterygota</taxon>
        <taxon>Coleoptera</taxon>
        <taxon>Polyphaga</taxon>
        <taxon>Cucujiformia</taxon>
        <taxon>Curculionidae</taxon>
        <taxon>Scolytinae</taxon>
        <taxon>Hypothenemus</taxon>
    </lineage>
</organism>
<name>A0ABD1EI92_HYPHA</name>
<dbReference type="PANTHER" id="PTHR12478:SF16">
    <property type="entry name" value="PROTEIN CHARYBDE-RELATED"/>
    <property type="match status" value="1"/>
</dbReference>
<dbReference type="GO" id="GO:0005737">
    <property type="term" value="C:cytoplasm"/>
    <property type="evidence" value="ECO:0007669"/>
    <property type="project" value="UniProtKB-SubCell"/>
</dbReference>
<dbReference type="EMBL" id="JBDJPC010000007">
    <property type="protein sequence ID" value="KAL1494421.1"/>
    <property type="molecule type" value="Genomic_DNA"/>
</dbReference>
<dbReference type="InterPro" id="IPR012918">
    <property type="entry name" value="RTP801-like"/>
</dbReference>
<evidence type="ECO:0000256" key="1">
    <source>
        <dbReference type="ARBA" id="ARBA00004496"/>
    </source>
</evidence>
<evidence type="ECO:0000313" key="4">
    <source>
        <dbReference type="EMBL" id="KAL1494421.1"/>
    </source>
</evidence>
<dbReference type="Proteomes" id="UP001566132">
    <property type="component" value="Unassembled WGS sequence"/>
</dbReference>
<dbReference type="Pfam" id="PF07809">
    <property type="entry name" value="RTP801_C"/>
    <property type="match status" value="1"/>
</dbReference>
<accession>A0ABD1EI92</accession>
<sequence length="235" mass="26351">MFRSSFQEERIAKDSKLQAVFSKLSGVLPRAEDFQGNSIPKVMTSDIIESVLADTPLPVPTDNWSNDSFCYPHHHQPAAQSAPSPTLSEDTPLSDDIIHNIPTLTRRLEQELRAAKRSHLACGEVLLPCGLLLRVARDIASMAEMEPCGLRGCHLYVVFEPQGTMPSTRIAKIECDPGTVGTFELYLTLKQNSTGWNFLPQFLRLRENKEDKGNKRELKKIPFVYSEKLETGEPI</sequence>
<reference evidence="4 5" key="1">
    <citation type="submission" date="2024-05" db="EMBL/GenBank/DDBJ databases">
        <title>Genetic variation in Jamaican populations of the coffee berry borer (Hypothenemus hampei).</title>
        <authorList>
            <person name="Errbii M."/>
            <person name="Myrie A."/>
        </authorList>
    </citation>
    <scope>NUCLEOTIDE SEQUENCE [LARGE SCALE GENOMIC DNA]</scope>
    <source>
        <strain evidence="4">JA-Hopewell-2020-01-JO</strain>
        <tissue evidence="4">Whole body</tissue>
    </source>
</reference>
<evidence type="ECO:0000313" key="5">
    <source>
        <dbReference type="Proteomes" id="UP001566132"/>
    </source>
</evidence>
<evidence type="ECO:0008006" key="6">
    <source>
        <dbReference type="Google" id="ProtNLM"/>
    </source>
</evidence>
<comment type="subcellular location">
    <subcellularLocation>
        <location evidence="1">Cytoplasm</location>
    </subcellularLocation>
</comment>
<gene>
    <name evidence="4" type="ORF">ABEB36_010020</name>
</gene>
<evidence type="ECO:0000256" key="2">
    <source>
        <dbReference type="ARBA" id="ARBA00010670"/>
    </source>
</evidence>
<protein>
    <recommendedName>
        <fullName evidence="6">Protein charybde</fullName>
    </recommendedName>
</protein>
<dbReference type="AlphaFoldDB" id="A0ABD1EI92"/>
<dbReference type="Gene3D" id="3.90.470.40">
    <property type="entry name" value="RTP801-like"/>
    <property type="match status" value="1"/>
</dbReference>
<evidence type="ECO:0000256" key="3">
    <source>
        <dbReference type="ARBA" id="ARBA00022490"/>
    </source>
</evidence>